<dbReference type="AlphaFoldDB" id="A0A7G8PSZ7"/>
<organism evidence="3 4">
    <name type="scientific">Constantimarinum furrinae</name>
    <dbReference type="NCBI Taxonomy" id="2562285"/>
    <lineage>
        <taxon>Bacteria</taxon>
        <taxon>Pseudomonadati</taxon>
        <taxon>Bacteroidota</taxon>
        <taxon>Flavobacteriia</taxon>
        <taxon>Flavobacteriales</taxon>
        <taxon>Flavobacteriaceae</taxon>
        <taxon>Altibacter/Constantimarinum group</taxon>
        <taxon>Constantimarinum</taxon>
    </lineage>
</organism>
<name>A0A7G8PSZ7_9FLAO</name>
<gene>
    <name evidence="3" type="ORF">ALE3EI_0888</name>
</gene>
<keyword evidence="4" id="KW-1185">Reference proteome</keyword>
<keyword evidence="1" id="KW-0175">Coiled coil</keyword>
<dbReference type="Gene3D" id="1.25.40.10">
    <property type="entry name" value="Tetratricopeptide repeat domain"/>
    <property type="match status" value="3"/>
</dbReference>
<accession>A0A7G8PSZ7</accession>
<feature type="chain" id="PRO_5028913000" evidence="2">
    <location>
        <begin position="19"/>
        <end position="855"/>
    </location>
</feature>
<proteinExistence type="predicted"/>
<dbReference type="EMBL" id="CP052909">
    <property type="protein sequence ID" value="QNJ97463.1"/>
    <property type="molecule type" value="Genomic_DNA"/>
</dbReference>
<dbReference type="InterPro" id="IPR019734">
    <property type="entry name" value="TPR_rpt"/>
</dbReference>
<sequence length="855" mass="99663">MKATYKITLFLLAVLFLAACSRKKNTFMSRNYHAVTAEYNALYNGGLAFEAGKEELTLTYRDNYWEILPVERFEQEESMTLPGQSKDPNFNRAEEKAAKAIQKHSIYIDGKEYNPQIDEAYMMLGKARYFDQRFIPALDAFNFILNKYPTSNNINRANVWKAKTNIRLNNEDIALENLQEMMKEADLDDEELAEASAIMAQAYINLDSISEAVPYIKLASEYIQDNELKGRYAYIKGQLYNRLGERDSANMAFDEVIELNRKSPRVYMINAYIAKARNFDYDKEDRSAFLELLQELEANRENRPFLDKIYNQIGEYYRSTKNIDTAVIYYNKSIKDFKNDRTLQSMNYSTLAEINFDAAEYKRAGAYYDSTLNFLEENSRTWRRFKKKRENLDDVIKYEDIATLNDSVLRLANMSEAQQRAYFEDYTARLKALAIEDSISSVKAEKQIANNEFYKKENKTAGKETQGGKFYFYNSATVAFGKQEFKKRWGDRNLEDDWRRSSKRSTGITNEVVVAEEVVPISQNEMFKPETYLNMLPKTQEAIDSITKERNFAYYQLGLIYKEKFKEYGLAANRLEKLLSFNPEERLILPSKYNLHKIYAQLGDMAMSDKYKNDIINNHPDSRYAEILLNPNTVLATDESSPEFKYKALYKEFEAAKYQYVIDTSDEYIILYNGDDIVPKLELLKATAIARQQGFEAYKKALNFVSLTYPNSDEGKQAQQIYSQVLPKIANKNFIADEESDNWKVMYRFDSDNREAAIALQEKLDKAITEYNYYNMSTSIDYYDPQTIFVIIHGLNTRLGGRGFGEILKENKKYKIKDPFFEIATQNYKIIQIHKNLDEYLTAAPVEQKEDNPQK</sequence>
<protein>
    <submittedName>
        <fullName evidence="3">Gliding motility SprE</fullName>
    </submittedName>
</protein>
<reference evidence="3 4" key="1">
    <citation type="submission" date="2020-04" db="EMBL/GenBank/DDBJ databases">
        <title>Genome sequence of Altibacter aquimarinus strain ALE3EI.</title>
        <authorList>
            <person name="Oh H.-M."/>
            <person name="Jang D."/>
        </authorList>
    </citation>
    <scope>NUCLEOTIDE SEQUENCE [LARGE SCALE GENOMIC DNA]</scope>
    <source>
        <strain evidence="3 4">ALE3EI</strain>
    </source>
</reference>
<feature type="coiled-coil region" evidence="1">
    <location>
        <begin position="168"/>
        <end position="195"/>
    </location>
</feature>
<evidence type="ECO:0000313" key="3">
    <source>
        <dbReference type="EMBL" id="QNJ97463.1"/>
    </source>
</evidence>
<dbReference type="SMART" id="SM00028">
    <property type="entry name" value="TPR"/>
    <property type="match status" value="5"/>
</dbReference>
<keyword evidence="2" id="KW-0732">Signal</keyword>
<dbReference type="KEGG" id="alti:ALE3EI_0888"/>
<evidence type="ECO:0000256" key="2">
    <source>
        <dbReference type="SAM" id="SignalP"/>
    </source>
</evidence>
<feature type="signal peptide" evidence="2">
    <location>
        <begin position="1"/>
        <end position="18"/>
    </location>
</feature>
<dbReference type="InterPro" id="IPR011990">
    <property type="entry name" value="TPR-like_helical_dom_sf"/>
</dbReference>
<dbReference type="Proteomes" id="UP000515514">
    <property type="component" value="Chromosome"/>
</dbReference>
<evidence type="ECO:0000256" key="1">
    <source>
        <dbReference type="SAM" id="Coils"/>
    </source>
</evidence>
<evidence type="ECO:0000313" key="4">
    <source>
        <dbReference type="Proteomes" id="UP000515514"/>
    </source>
</evidence>
<dbReference type="SUPFAM" id="SSF48452">
    <property type="entry name" value="TPR-like"/>
    <property type="match status" value="2"/>
</dbReference>
<dbReference type="PROSITE" id="PS51257">
    <property type="entry name" value="PROKAR_LIPOPROTEIN"/>
    <property type="match status" value="1"/>
</dbReference>